<keyword evidence="13" id="KW-1185">Reference proteome</keyword>
<dbReference type="Proteomes" id="UP000186341">
    <property type="component" value="Unassembled WGS sequence"/>
</dbReference>
<dbReference type="HAMAP" id="MF_00061">
    <property type="entry name" value="IspE"/>
    <property type="match status" value="1"/>
</dbReference>
<evidence type="ECO:0000256" key="1">
    <source>
        <dbReference type="ARBA" id="ARBA00009684"/>
    </source>
</evidence>
<comment type="pathway">
    <text evidence="9">Isoprenoid biosynthesis; isopentenyl diphosphate biosynthesis via DXP pathway; isopentenyl diphosphate from 1-deoxy-D-xylulose 5-phosphate: step 3/6.</text>
</comment>
<keyword evidence="5 9" id="KW-0547">Nucleotide-binding</keyword>
<evidence type="ECO:0000313" key="12">
    <source>
        <dbReference type="EMBL" id="OLU36502.1"/>
    </source>
</evidence>
<keyword evidence="4 9" id="KW-0808">Transferase</keyword>
<comment type="function">
    <text evidence="9">Catalyzes the phosphorylation of the position 2 hydroxy group of 4-diphosphocytidyl-2C-methyl-D-erythritol.</text>
</comment>
<sequence>MKIKIPAKVNLALDVLNRLENGYHELDMIMAPVNVFDEMEIQAISPSKNPVQDEISCLNEQLPENNTLSKALELLRETYPIRHFYKISLHKGIPSQAGMGGGSADAAALIKAISRLEGLNLSMDQMQKIGAKVGADVPYCLLSGYARVKGFGEKTEPIFTDWQIPVLLIQPDEGISTPECFRVFDELEKPVHYDVDIIEDALIKKDPALLYSTMANALEEPAFEQLPILQEIKEEMNDEGIVRVMMTGSGSVMMGFSVDEEVLEQAEKKLKDRYPFVKRAIIGLMEE</sequence>
<keyword evidence="9" id="KW-0414">Isoprene biosynthesis</keyword>
<keyword evidence="7 9" id="KW-0067">ATP-binding</keyword>
<evidence type="ECO:0000256" key="3">
    <source>
        <dbReference type="ARBA" id="ARBA00017473"/>
    </source>
</evidence>
<dbReference type="RefSeq" id="WP_075821056.1">
    <property type="nucleotide sequence ID" value="NZ_CAJUTZ010000008.1"/>
</dbReference>
<feature type="domain" description="GHMP kinase N-terminal" evidence="10">
    <location>
        <begin position="66"/>
        <end position="144"/>
    </location>
</feature>
<evidence type="ECO:0000256" key="5">
    <source>
        <dbReference type="ARBA" id="ARBA00022741"/>
    </source>
</evidence>
<dbReference type="InterPro" id="IPR004424">
    <property type="entry name" value="IspE"/>
</dbReference>
<protein>
    <recommendedName>
        <fullName evidence="3 9">4-diphosphocytidyl-2-C-methyl-D-erythritol kinase</fullName>
        <shortName evidence="9">CMK</shortName>
        <ecNumber evidence="2 9">2.7.1.148</ecNumber>
    </recommendedName>
    <alternativeName>
        <fullName evidence="8 9">4-(cytidine-5'-diphospho)-2-C-methyl-D-erythritol kinase</fullName>
    </alternativeName>
</protein>
<dbReference type="PIRSF" id="PIRSF010376">
    <property type="entry name" value="IspE"/>
    <property type="match status" value="1"/>
</dbReference>
<keyword evidence="6 9" id="KW-0418">Kinase</keyword>
<evidence type="ECO:0000259" key="11">
    <source>
        <dbReference type="Pfam" id="PF08544"/>
    </source>
</evidence>
<evidence type="ECO:0000256" key="4">
    <source>
        <dbReference type="ARBA" id="ARBA00022679"/>
    </source>
</evidence>
<dbReference type="Pfam" id="PF00288">
    <property type="entry name" value="GHMP_kinases_N"/>
    <property type="match status" value="1"/>
</dbReference>
<evidence type="ECO:0000313" key="13">
    <source>
        <dbReference type="Proteomes" id="UP000186341"/>
    </source>
</evidence>
<dbReference type="InterPro" id="IPR013750">
    <property type="entry name" value="GHMP_kinase_C_dom"/>
</dbReference>
<proteinExistence type="inferred from homology"/>
<feature type="domain" description="GHMP kinase C-terminal" evidence="11">
    <location>
        <begin position="200"/>
        <end position="274"/>
    </location>
</feature>
<dbReference type="PANTHER" id="PTHR43527:SF2">
    <property type="entry name" value="4-DIPHOSPHOCYTIDYL-2-C-METHYL-D-ERYTHRITOL KINASE, CHLOROPLASTIC"/>
    <property type="match status" value="1"/>
</dbReference>
<dbReference type="GeneID" id="82203911"/>
<feature type="binding site" evidence="9">
    <location>
        <begin position="94"/>
        <end position="104"/>
    </location>
    <ligand>
        <name>ATP</name>
        <dbReference type="ChEBI" id="CHEBI:30616"/>
    </ligand>
</feature>
<feature type="active site" evidence="9">
    <location>
        <position position="136"/>
    </location>
</feature>
<dbReference type="EC" id="2.7.1.148" evidence="2 9"/>
<dbReference type="InterPro" id="IPR036554">
    <property type="entry name" value="GHMP_kinase_C_sf"/>
</dbReference>
<evidence type="ECO:0000256" key="2">
    <source>
        <dbReference type="ARBA" id="ARBA00012052"/>
    </source>
</evidence>
<dbReference type="EMBL" id="MPJW01000271">
    <property type="protein sequence ID" value="OLU36502.1"/>
    <property type="molecule type" value="Genomic_DNA"/>
</dbReference>
<dbReference type="InterPro" id="IPR014721">
    <property type="entry name" value="Ribsml_uS5_D2-typ_fold_subgr"/>
</dbReference>
<dbReference type="PANTHER" id="PTHR43527">
    <property type="entry name" value="4-DIPHOSPHOCYTIDYL-2-C-METHYL-D-ERYTHRITOL KINASE, CHLOROPLASTIC"/>
    <property type="match status" value="1"/>
</dbReference>
<dbReference type="Gene3D" id="3.30.230.10">
    <property type="match status" value="1"/>
</dbReference>
<dbReference type="GO" id="GO:0019288">
    <property type="term" value="P:isopentenyl diphosphate biosynthetic process, methylerythritol 4-phosphate pathway"/>
    <property type="evidence" value="ECO:0007669"/>
    <property type="project" value="UniProtKB-UniRule"/>
</dbReference>
<dbReference type="SUPFAM" id="SSF55060">
    <property type="entry name" value="GHMP Kinase, C-terminal domain"/>
    <property type="match status" value="1"/>
</dbReference>
<comment type="similarity">
    <text evidence="1 9">Belongs to the GHMP kinase family. IspE subfamily.</text>
</comment>
<dbReference type="GO" id="GO:0050515">
    <property type="term" value="F:4-(cytidine 5'-diphospho)-2-C-methyl-D-erythritol kinase activity"/>
    <property type="evidence" value="ECO:0007669"/>
    <property type="project" value="UniProtKB-UniRule"/>
</dbReference>
<dbReference type="Gene3D" id="3.30.70.890">
    <property type="entry name" value="GHMP kinase, C-terminal domain"/>
    <property type="match status" value="1"/>
</dbReference>
<evidence type="ECO:0000256" key="8">
    <source>
        <dbReference type="ARBA" id="ARBA00032554"/>
    </source>
</evidence>
<organism evidence="12 13">
    <name type="scientific">Ileibacterium valens</name>
    <dbReference type="NCBI Taxonomy" id="1862668"/>
    <lineage>
        <taxon>Bacteria</taxon>
        <taxon>Bacillati</taxon>
        <taxon>Bacillota</taxon>
        <taxon>Erysipelotrichia</taxon>
        <taxon>Erysipelotrichales</taxon>
        <taxon>Erysipelotrichaceae</taxon>
        <taxon>Ileibacterium</taxon>
    </lineage>
</organism>
<comment type="caution">
    <text evidence="12">The sequence shown here is derived from an EMBL/GenBank/DDBJ whole genome shotgun (WGS) entry which is preliminary data.</text>
</comment>
<comment type="catalytic activity">
    <reaction evidence="9">
        <text>4-CDP-2-C-methyl-D-erythritol + ATP = 4-CDP-2-C-methyl-D-erythritol 2-phosphate + ADP + H(+)</text>
        <dbReference type="Rhea" id="RHEA:18437"/>
        <dbReference type="ChEBI" id="CHEBI:15378"/>
        <dbReference type="ChEBI" id="CHEBI:30616"/>
        <dbReference type="ChEBI" id="CHEBI:57823"/>
        <dbReference type="ChEBI" id="CHEBI:57919"/>
        <dbReference type="ChEBI" id="CHEBI:456216"/>
        <dbReference type="EC" id="2.7.1.148"/>
    </reaction>
</comment>
<evidence type="ECO:0000256" key="7">
    <source>
        <dbReference type="ARBA" id="ARBA00022840"/>
    </source>
</evidence>
<name>A0A1U7NCR6_9FIRM</name>
<feature type="active site" evidence="9">
    <location>
        <position position="8"/>
    </location>
</feature>
<reference evidence="12 13" key="1">
    <citation type="submission" date="2016-11" db="EMBL/GenBank/DDBJ databases">
        <title>Description of two novel members of the family Erysipelotrichaceae: Ileibacterium lipovorans gen. nov., sp. nov. and Dubosiella newyorkensis, gen. nov., sp. nov.</title>
        <authorList>
            <person name="Cox L.M."/>
            <person name="Sohn J."/>
            <person name="Tyrrell K.L."/>
            <person name="Citron D.M."/>
            <person name="Lawson P.A."/>
            <person name="Patel N.B."/>
            <person name="Iizumi T."/>
            <person name="Perez-Perez G.I."/>
            <person name="Goldstein E.J."/>
            <person name="Blaser M.J."/>
        </authorList>
    </citation>
    <scope>NUCLEOTIDE SEQUENCE [LARGE SCALE GENOMIC DNA]</scope>
    <source>
        <strain evidence="12 13">NYU-BL-A3</strain>
    </source>
</reference>
<evidence type="ECO:0000256" key="9">
    <source>
        <dbReference type="HAMAP-Rule" id="MF_00061"/>
    </source>
</evidence>
<dbReference type="Pfam" id="PF08544">
    <property type="entry name" value="GHMP_kinases_C"/>
    <property type="match status" value="1"/>
</dbReference>
<dbReference type="InterPro" id="IPR020568">
    <property type="entry name" value="Ribosomal_Su5_D2-typ_SF"/>
</dbReference>
<dbReference type="NCBIfam" id="TIGR00154">
    <property type="entry name" value="ispE"/>
    <property type="match status" value="1"/>
</dbReference>
<accession>A0A1U7NCR6</accession>
<dbReference type="OrthoDB" id="9809438at2"/>
<dbReference type="GO" id="GO:0016114">
    <property type="term" value="P:terpenoid biosynthetic process"/>
    <property type="evidence" value="ECO:0007669"/>
    <property type="project" value="UniProtKB-UniRule"/>
</dbReference>
<dbReference type="UniPathway" id="UPA00056">
    <property type="reaction ID" value="UER00094"/>
</dbReference>
<dbReference type="SUPFAM" id="SSF54211">
    <property type="entry name" value="Ribosomal protein S5 domain 2-like"/>
    <property type="match status" value="1"/>
</dbReference>
<gene>
    <name evidence="9" type="primary">ispE</name>
    <name evidence="12" type="ORF">BO222_12325</name>
</gene>
<dbReference type="GO" id="GO:0005524">
    <property type="term" value="F:ATP binding"/>
    <property type="evidence" value="ECO:0007669"/>
    <property type="project" value="UniProtKB-UniRule"/>
</dbReference>
<evidence type="ECO:0000259" key="10">
    <source>
        <dbReference type="Pfam" id="PF00288"/>
    </source>
</evidence>
<evidence type="ECO:0000256" key="6">
    <source>
        <dbReference type="ARBA" id="ARBA00022777"/>
    </source>
</evidence>
<dbReference type="AlphaFoldDB" id="A0A1U7NCR6"/>
<dbReference type="InterPro" id="IPR006204">
    <property type="entry name" value="GHMP_kinase_N_dom"/>
</dbReference>